<keyword evidence="1" id="KW-0812">Transmembrane</keyword>
<organism evidence="2 3">
    <name type="scientific">Rhamnusium bicolor</name>
    <dbReference type="NCBI Taxonomy" id="1586634"/>
    <lineage>
        <taxon>Eukaryota</taxon>
        <taxon>Metazoa</taxon>
        <taxon>Ecdysozoa</taxon>
        <taxon>Arthropoda</taxon>
        <taxon>Hexapoda</taxon>
        <taxon>Insecta</taxon>
        <taxon>Pterygota</taxon>
        <taxon>Neoptera</taxon>
        <taxon>Endopterygota</taxon>
        <taxon>Coleoptera</taxon>
        <taxon>Polyphaga</taxon>
        <taxon>Cucujiformia</taxon>
        <taxon>Chrysomeloidea</taxon>
        <taxon>Cerambycidae</taxon>
        <taxon>Lepturinae</taxon>
        <taxon>Rhagiini</taxon>
        <taxon>Rhamnusium</taxon>
    </lineage>
</organism>
<evidence type="ECO:0008006" key="4">
    <source>
        <dbReference type="Google" id="ProtNLM"/>
    </source>
</evidence>
<dbReference type="Proteomes" id="UP001162156">
    <property type="component" value="Unassembled WGS sequence"/>
</dbReference>
<dbReference type="InterPro" id="IPR051413">
    <property type="entry name" value="K/Na_HCN_channel"/>
</dbReference>
<feature type="transmembrane region" description="Helical" evidence="1">
    <location>
        <begin position="241"/>
        <end position="261"/>
    </location>
</feature>
<accession>A0AAV8YVG0</accession>
<protein>
    <recommendedName>
        <fullName evidence="4">Odorant receptor</fullName>
    </recommendedName>
</protein>
<gene>
    <name evidence="2" type="ORF">NQ314_007054</name>
</gene>
<feature type="transmembrane region" description="Helical" evidence="1">
    <location>
        <begin position="281"/>
        <end position="300"/>
    </location>
</feature>
<feature type="transmembrane region" description="Helical" evidence="1">
    <location>
        <begin position="77"/>
        <end position="97"/>
    </location>
</feature>
<dbReference type="GO" id="GO:0098855">
    <property type="term" value="C:HCN channel complex"/>
    <property type="evidence" value="ECO:0007669"/>
    <property type="project" value="TreeGrafter"/>
</dbReference>
<keyword evidence="1" id="KW-0472">Membrane</keyword>
<comment type="caution">
    <text evidence="2">The sequence shown here is derived from an EMBL/GenBank/DDBJ whole genome shotgun (WGS) entry which is preliminary data.</text>
</comment>
<dbReference type="GO" id="GO:0035725">
    <property type="term" value="P:sodium ion transmembrane transport"/>
    <property type="evidence" value="ECO:0007669"/>
    <property type="project" value="TreeGrafter"/>
</dbReference>
<feature type="transmembrane region" description="Helical" evidence="1">
    <location>
        <begin position="160"/>
        <end position="184"/>
    </location>
</feature>
<keyword evidence="3" id="KW-1185">Reference proteome</keyword>
<name>A0AAV8YVG0_9CUCU</name>
<dbReference type="PANTHER" id="PTHR45689:SF14">
    <property type="entry name" value="CYCLIC NUCLEOTIDE-GATED CATION CHANNEL SUBUNIT A-LIKE PROTEIN"/>
    <property type="match status" value="1"/>
</dbReference>
<feature type="transmembrane region" description="Helical" evidence="1">
    <location>
        <begin position="117"/>
        <end position="139"/>
    </location>
</feature>
<keyword evidence="1" id="KW-1133">Transmembrane helix</keyword>
<dbReference type="GO" id="GO:0003254">
    <property type="term" value="P:regulation of membrane depolarization"/>
    <property type="evidence" value="ECO:0007669"/>
    <property type="project" value="TreeGrafter"/>
</dbReference>
<evidence type="ECO:0000313" key="2">
    <source>
        <dbReference type="EMBL" id="KAJ8954654.1"/>
    </source>
</evidence>
<proteinExistence type="predicted"/>
<dbReference type="PANTHER" id="PTHR45689">
    <property type="entry name" value="I[[H]] CHANNEL, ISOFORM E"/>
    <property type="match status" value="1"/>
</dbReference>
<dbReference type="GO" id="GO:0005249">
    <property type="term" value="F:voltage-gated potassium channel activity"/>
    <property type="evidence" value="ECO:0007669"/>
    <property type="project" value="TreeGrafter"/>
</dbReference>
<sequence length="385" mass="44916">MSHNVHHCNLPYKDTTGFPKLPPNAPWWKRVLRNIKKLTAVDPNNANCKKFFRNNSTLKAEQRRHGRSSSCCVIHPFSKLATFVEITFFISWFYSILVHPLHVFDSNDSLYITLDNIEMYVVMHIQRLMIIFHFFLGYVDRKNKQIIIDPRIIACNYLKTYFVFDLIATDTISIILNDVIPLFLKFGSFIFMRYLLILLGARVICFYARMGSMLNYLNAICLHLNLSRELRFPILTTIKTYLLIHLVACLLFIVPIVYYVGRLPKDSWLIQAGVDSVEKRHFMYIYAECVLMCACYFFGVSHGKYDISASVDEICFSMVTLFGRLYTLFLLAEVLRMFGIASVSESRYEQCLTQLEEYMTSKKITSAFKKKIVEILRLQVTEALF</sequence>
<reference evidence="2" key="1">
    <citation type="journal article" date="2023" name="Insect Mol. Biol.">
        <title>Genome sequencing provides insights into the evolution of gene families encoding plant cell wall-degrading enzymes in longhorned beetles.</title>
        <authorList>
            <person name="Shin N.R."/>
            <person name="Okamura Y."/>
            <person name="Kirsch R."/>
            <person name="Pauchet Y."/>
        </authorList>
    </citation>
    <scope>NUCLEOTIDE SEQUENCE</scope>
    <source>
        <strain evidence="2">RBIC_L_NR</strain>
    </source>
</reference>
<feature type="transmembrane region" description="Helical" evidence="1">
    <location>
        <begin position="190"/>
        <end position="208"/>
    </location>
</feature>
<evidence type="ECO:0000256" key="1">
    <source>
        <dbReference type="SAM" id="Phobius"/>
    </source>
</evidence>
<dbReference type="AlphaFoldDB" id="A0AAV8YVG0"/>
<dbReference type="EMBL" id="JANEYF010001909">
    <property type="protein sequence ID" value="KAJ8954654.1"/>
    <property type="molecule type" value="Genomic_DNA"/>
</dbReference>
<evidence type="ECO:0000313" key="3">
    <source>
        <dbReference type="Proteomes" id="UP001162156"/>
    </source>
</evidence>